<dbReference type="EMBL" id="CP096649">
    <property type="protein sequence ID" value="UQK58447.1"/>
    <property type="molecule type" value="Genomic_DNA"/>
</dbReference>
<keyword evidence="1" id="KW-0808">Transferase</keyword>
<keyword evidence="1" id="KW-0489">Methyltransferase</keyword>
<dbReference type="Proteomes" id="UP000831151">
    <property type="component" value="Chromosome"/>
</dbReference>
<evidence type="ECO:0000313" key="2">
    <source>
        <dbReference type="Proteomes" id="UP000831151"/>
    </source>
</evidence>
<dbReference type="InterPro" id="IPR029063">
    <property type="entry name" value="SAM-dependent_MTases_sf"/>
</dbReference>
<gene>
    <name evidence="1" type="ORF">M1R53_04200</name>
</gene>
<organism evidence="1 2">
    <name type="scientific">Fenollaria massiliensis</name>
    <dbReference type="NCBI Taxonomy" id="938288"/>
    <lineage>
        <taxon>Bacteria</taxon>
        <taxon>Bacillati</taxon>
        <taxon>Bacillota</taxon>
        <taxon>Clostridia</taxon>
        <taxon>Eubacteriales</taxon>
        <taxon>Fenollaria</taxon>
    </lineage>
</organism>
<evidence type="ECO:0000313" key="1">
    <source>
        <dbReference type="EMBL" id="UQK58447.1"/>
    </source>
</evidence>
<dbReference type="RefSeq" id="WP_249242087.1">
    <property type="nucleotide sequence ID" value="NZ_CP096649.1"/>
</dbReference>
<sequence>MKYKFLDNTNHFIDYILKTFLKDKKILVDMTCGNGHDSLRVLQNAPNYEKLYLYDVQIKAIENTKSLLDSYAYKNCIYLNKSHDDLSDIHEDIDFAIYNLGYLPGADKKLVTNSKSTIKSIELLLKKLSFGAIIMITTYPGHEEGSVEDIKIYDFLNSLDQKIFNVIKLEFINQKNKPCKTYILEKRSEDDGEKFNL</sequence>
<dbReference type="GO" id="GO:0008168">
    <property type="term" value="F:methyltransferase activity"/>
    <property type="evidence" value="ECO:0007669"/>
    <property type="project" value="UniProtKB-KW"/>
</dbReference>
<dbReference type="InterPro" id="IPR010719">
    <property type="entry name" value="MnmM_MeTrfase"/>
</dbReference>
<dbReference type="Gene3D" id="3.40.50.150">
    <property type="entry name" value="Vaccinia Virus protein VP39"/>
    <property type="match status" value="1"/>
</dbReference>
<dbReference type="SUPFAM" id="SSF53335">
    <property type="entry name" value="S-adenosyl-L-methionine-dependent methyltransferases"/>
    <property type="match status" value="1"/>
</dbReference>
<protein>
    <submittedName>
        <fullName evidence="1">Class I SAM-dependent methyltransferase</fullName>
    </submittedName>
</protein>
<proteinExistence type="predicted"/>
<reference evidence="1" key="1">
    <citation type="submission" date="2022-04" db="EMBL/GenBank/DDBJ databases">
        <title>Complete genome sequences of Ezakiella coagulans and Fenollaria massiliensis.</title>
        <authorList>
            <person name="France M.T."/>
            <person name="Clifford J."/>
            <person name="Narina S."/>
            <person name="Rutt L."/>
            <person name="Ravel J."/>
        </authorList>
    </citation>
    <scope>NUCLEOTIDE SEQUENCE</scope>
    <source>
        <strain evidence="1">C0061C2</strain>
    </source>
</reference>
<keyword evidence="2" id="KW-1185">Reference proteome</keyword>
<dbReference type="KEGG" id="fms:M1R53_04200"/>
<dbReference type="GO" id="GO:0032259">
    <property type="term" value="P:methylation"/>
    <property type="evidence" value="ECO:0007669"/>
    <property type="project" value="UniProtKB-KW"/>
</dbReference>
<dbReference type="AlphaFoldDB" id="A0A9E7IT95"/>
<name>A0A9E7IT95_9FIRM</name>
<dbReference type="Pfam" id="PF06962">
    <property type="entry name" value="rRNA_methylase"/>
    <property type="match status" value="1"/>
</dbReference>
<dbReference type="PANTHER" id="PTHR35276">
    <property type="entry name" value="S-ADENOSYL-L-METHIONINE-DEPENDENT METHYLTRANSFERASES SUPERFAMILY PROTEIN"/>
    <property type="match status" value="1"/>
</dbReference>
<accession>A0A9E7IT95</accession>
<dbReference type="PANTHER" id="PTHR35276:SF1">
    <property type="entry name" value="TRNA (MNM(5)S(2)U34)-METHYLTRANSFERASE, CHLOROPLASTIC"/>
    <property type="match status" value="1"/>
</dbReference>